<keyword evidence="1" id="KW-0812">Transmembrane</keyword>
<dbReference type="Proteomes" id="UP000053562">
    <property type="component" value="Unassembled WGS sequence"/>
</dbReference>
<keyword evidence="1" id="KW-1133">Transmembrane helix</keyword>
<protein>
    <recommendedName>
        <fullName evidence="4">VIR protein</fullName>
    </recommendedName>
</protein>
<dbReference type="AlphaFoldDB" id="A0A0J9S2G4"/>
<evidence type="ECO:0008006" key="4">
    <source>
        <dbReference type="Google" id="ProtNLM"/>
    </source>
</evidence>
<keyword evidence="1" id="KW-0472">Membrane</keyword>
<evidence type="ECO:0000256" key="1">
    <source>
        <dbReference type="SAM" id="Phobius"/>
    </source>
</evidence>
<organism evidence="2 3">
    <name type="scientific">Plasmodium vivax India VII</name>
    <dbReference type="NCBI Taxonomy" id="1077284"/>
    <lineage>
        <taxon>Eukaryota</taxon>
        <taxon>Sar</taxon>
        <taxon>Alveolata</taxon>
        <taxon>Apicomplexa</taxon>
        <taxon>Aconoidasida</taxon>
        <taxon>Haemosporida</taxon>
        <taxon>Plasmodiidae</taxon>
        <taxon>Plasmodium</taxon>
        <taxon>Plasmodium (Plasmodium)</taxon>
    </lineage>
</organism>
<name>A0A0J9S2G4_PLAVI</name>
<evidence type="ECO:0000313" key="2">
    <source>
        <dbReference type="EMBL" id="KMZ76924.1"/>
    </source>
</evidence>
<gene>
    <name evidence="2" type="ORF">PVIIG_06246</name>
</gene>
<reference evidence="2 3" key="1">
    <citation type="submission" date="2011-08" db="EMBL/GenBank/DDBJ databases">
        <title>The Genome Sequence of Plasmodium vivax India VII.</title>
        <authorList>
            <consortium name="The Broad Institute Genome Sequencing Platform"/>
            <consortium name="The Broad Institute Genome Sequencing Center for Infectious Disease"/>
            <person name="Neafsey D."/>
            <person name="Carlton J."/>
            <person name="Barnwell J."/>
            <person name="Collins W."/>
            <person name="Escalante A."/>
            <person name="Mullikin J."/>
            <person name="Saul A."/>
            <person name="Guigo R."/>
            <person name="Camara F."/>
            <person name="Young S.K."/>
            <person name="Zeng Q."/>
            <person name="Gargeya S."/>
            <person name="Fitzgerald M."/>
            <person name="Haas B."/>
            <person name="Abouelleil A."/>
            <person name="Alvarado L."/>
            <person name="Arachchi H.M."/>
            <person name="Berlin A."/>
            <person name="Brown A."/>
            <person name="Chapman S.B."/>
            <person name="Chen Z."/>
            <person name="Dunbar C."/>
            <person name="Freedman E."/>
            <person name="Gearin G."/>
            <person name="Gellesch M."/>
            <person name="Goldberg J."/>
            <person name="Griggs A."/>
            <person name="Gujja S."/>
            <person name="Heiman D."/>
            <person name="Howarth C."/>
            <person name="Larson L."/>
            <person name="Lui A."/>
            <person name="MacDonald P.J.P."/>
            <person name="Montmayeur A."/>
            <person name="Murphy C."/>
            <person name="Neiman D."/>
            <person name="Pearson M."/>
            <person name="Priest M."/>
            <person name="Roberts A."/>
            <person name="Saif S."/>
            <person name="Shea T."/>
            <person name="Shenoy N."/>
            <person name="Sisk P."/>
            <person name="Stolte C."/>
            <person name="Sykes S."/>
            <person name="Wortman J."/>
            <person name="Nusbaum C."/>
            <person name="Birren B."/>
        </authorList>
    </citation>
    <scope>NUCLEOTIDE SEQUENCE [LARGE SCALE GENOMIC DNA]</scope>
    <source>
        <strain evidence="2 3">India VII</strain>
    </source>
</reference>
<dbReference type="OrthoDB" id="10286000at2759"/>
<sequence>MATSVEDEEYDFNDIFPTSKYYFDIETKDLNNEYISDCFDISRQIHRDGKNEFIMPCQKLIHYLKYINKYPAIDDKKKSCKYFNYKLMDELKKIRNTCEETKDCYIKMINAYSKESDGIDVCKEYIQEIHEKTLVKFQKLDSLYEIFYKFTSTQEEGENGKCDSGRECSEKYSEYITLCNQISHTGFCKALDKFRDSYNFHMKNESECVKVPRYLYSPFGTERRRTFSISLITMFATSTILFTVYKVNGILL</sequence>
<feature type="transmembrane region" description="Helical" evidence="1">
    <location>
        <begin position="226"/>
        <end position="245"/>
    </location>
</feature>
<proteinExistence type="predicted"/>
<evidence type="ECO:0000313" key="3">
    <source>
        <dbReference type="Proteomes" id="UP000053562"/>
    </source>
</evidence>
<accession>A0A0J9S2G4</accession>
<dbReference type="EMBL" id="KQ234568">
    <property type="protein sequence ID" value="KMZ76924.1"/>
    <property type="molecule type" value="Genomic_DNA"/>
</dbReference>